<keyword evidence="15" id="KW-1185">Reference proteome</keyword>
<comment type="function">
    <text evidence="10">Sigma factors are initiation factors that promote the attachment of RNA polymerase to specific initiation sites and are then released.</text>
</comment>
<dbReference type="PROSITE" id="PS00718">
    <property type="entry name" value="SIGMA54_2"/>
    <property type="match status" value="1"/>
</dbReference>
<evidence type="ECO:0000256" key="7">
    <source>
        <dbReference type="ARBA" id="ARBA00023082"/>
    </source>
</evidence>
<dbReference type="InterPro" id="IPR007634">
    <property type="entry name" value="RNA_pol_sigma_54_DNA-bd"/>
</dbReference>
<evidence type="ECO:0000313" key="15">
    <source>
        <dbReference type="Proteomes" id="UP000761574"/>
    </source>
</evidence>
<evidence type="ECO:0000259" key="12">
    <source>
        <dbReference type="Pfam" id="PF04552"/>
    </source>
</evidence>
<evidence type="ECO:0000256" key="6">
    <source>
        <dbReference type="ARBA" id="ARBA00023015"/>
    </source>
</evidence>
<evidence type="ECO:0000256" key="3">
    <source>
        <dbReference type="ARBA" id="ARBA00022478"/>
    </source>
</evidence>
<keyword evidence="4 10" id="KW-0808">Transferase</keyword>
<dbReference type="PROSITE" id="PS50044">
    <property type="entry name" value="SIGMA54_3"/>
    <property type="match status" value="1"/>
</dbReference>
<feature type="region of interest" description="Disordered" evidence="11">
    <location>
        <begin position="44"/>
        <end position="107"/>
    </location>
</feature>
<feature type="domain" description="RNA polymerase sigma factor 54 core-binding" evidence="13">
    <location>
        <begin position="134"/>
        <end position="321"/>
    </location>
</feature>
<feature type="compositionally biased region" description="Basic and acidic residues" evidence="11">
    <location>
        <begin position="61"/>
        <end position="79"/>
    </location>
</feature>
<keyword evidence="3 10" id="KW-0240">DNA-directed RNA polymerase</keyword>
<dbReference type="NCBIfam" id="NF004595">
    <property type="entry name" value="PRK05932.1-2"/>
    <property type="match status" value="1"/>
</dbReference>
<keyword evidence="5 10" id="KW-0548">Nucleotidyltransferase</keyword>
<evidence type="ECO:0000256" key="8">
    <source>
        <dbReference type="ARBA" id="ARBA00023125"/>
    </source>
</evidence>
<evidence type="ECO:0000256" key="4">
    <source>
        <dbReference type="ARBA" id="ARBA00022679"/>
    </source>
</evidence>
<protein>
    <recommendedName>
        <fullName evidence="2 10">RNA polymerase sigma-54 factor</fullName>
    </recommendedName>
</protein>
<dbReference type="NCBIfam" id="TIGR02395">
    <property type="entry name" value="rpoN_sigma"/>
    <property type="match status" value="1"/>
</dbReference>
<evidence type="ECO:0000313" key="14">
    <source>
        <dbReference type="EMBL" id="GIU43221.1"/>
    </source>
</evidence>
<evidence type="ECO:0000256" key="9">
    <source>
        <dbReference type="ARBA" id="ARBA00023163"/>
    </source>
</evidence>
<accession>A0ABQ4P6R4</accession>
<dbReference type="PRINTS" id="PR00045">
    <property type="entry name" value="SIGMA54FCT"/>
</dbReference>
<comment type="caution">
    <text evidence="14">The sequence shown here is derived from an EMBL/GenBank/DDBJ whole genome shotgun (WGS) entry which is preliminary data.</text>
</comment>
<gene>
    <name evidence="14" type="primary">rpoN</name>
    <name evidence="14" type="ORF">TUM4630_06020</name>
</gene>
<sequence>MKASLQLKMGQHLTMTPQLQQAIRLLQLSSLELQQEIQQALESNPLLELDEEQEGANIDSEQERNDNFDTDYNEQRQVDSSEDNSSLETSDALNQDSMPDELPVDTTWDEVYTASPNSSSGAMRDDDMPFQGETSEGLYEHLEWQKNLTPFSDNDLAIATAIIDAIDERGYLTQTCDDILEAMGDPEIELDEIKAVLKRIQHFDPIGIAARDLSECLMIQLAQYSSDTPHIDNARLLIRDYLDLIAGRDFRLLMRKTKLKEDELREAIALIQTLNPRPGLAITASRDEYVIPDVTVSKKKGRWVVELNPDSMPKINVNQHYASMARSTKNQADGQFIRGHLQEAKWFLKSLESRNDTLLKVTNCIVDFQQGFFEFGEEAMKPMVLNDIAEAVEMHESTISRVTTQKYMHTPRGIFELKYFFSSHVGTDDGGECSSTAIRAFIKKLVAAENQKKPLSDSKMAQLLAEQGIQVARRTIAKYREAMFIPPSNQRKSL</sequence>
<reference evidence="14 15" key="1">
    <citation type="submission" date="2021-05" db="EMBL/GenBank/DDBJ databases">
        <title>Molecular characterization for Shewanella algae harboring chromosomal blaOXA-55-like strains isolated from clinical and environment sample.</title>
        <authorList>
            <person name="Ohama Y."/>
            <person name="Aoki K."/>
            <person name="Harada S."/>
            <person name="Moriya K."/>
            <person name="Ishii Y."/>
            <person name="Tateda K."/>
        </authorList>
    </citation>
    <scope>NUCLEOTIDE SEQUENCE [LARGE SCALE GENOMIC DNA]</scope>
    <source>
        <strain evidence="14 15">LMG 23746</strain>
    </source>
</reference>
<dbReference type="InterPro" id="IPR038709">
    <property type="entry name" value="RpoN_core-bd_sf"/>
</dbReference>
<evidence type="ECO:0000256" key="10">
    <source>
        <dbReference type="PIRNR" id="PIRNR000774"/>
    </source>
</evidence>
<dbReference type="Proteomes" id="UP000761574">
    <property type="component" value="Unassembled WGS sequence"/>
</dbReference>
<evidence type="ECO:0000259" key="13">
    <source>
        <dbReference type="Pfam" id="PF04963"/>
    </source>
</evidence>
<dbReference type="EMBL" id="BPFB01000005">
    <property type="protein sequence ID" value="GIU43221.1"/>
    <property type="molecule type" value="Genomic_DNA"/>
</dbReference>
<feature type="domain" description="RNA polymerase sigma factor 54 DNA-binding" evidence="12">
    <location>
        <begin position="335"/>
        <end position="492"/>
    </location>
</feature>
<dbReference type="Gene3D" id="1.10.10.60">
    <property type="entry name" value="Homeodomain-like"/>
    <property type="match status" value="1"/>
</dbReference>
<dbReference type="InterPro" id="IPR000394">
    <property type="entry name" value="RNA_pol_sigma_54"/>
</dbReference>
<dbReference type="PROSITE" id="PS00717">
    <property type="entry name" value="SIGMA54_1"/>
    <property type="match status" value="1"/>
</dbReference>
<dbReference type="PANTHER" id="PTHR32248">
    <property type="entry name" value="RNA POLYMERASE SIGMA-54 FACTOR"/>
    <property type="match status" value="1"/>
</dbReference>
<dbReference type="NCBIfam" id="NF009118">
    <property type="entry name" value="PRK12469.1"/>
    <property type="match status" value="1"/>
</dbReference>
<dbReference type="Pfam" id="PF04552">
    <property type="entry name" value="Sigma54_DBD"/>
    <property type="match status" value="1"/>
</dbReference>
<evidence type="ECO:0000256" key="2">
    <source>
        <dbReference type="ARBA" id="ARBA00019942"/>
    </source>
</evidence>
<evidence type="ECO:0000256" key="5">
    <source>
        <dbReference type="ARBA" id="ARBA00022695"/>
    </source>
</evidence>
<dbReference type="Gene3D" id="1.10.10.1330">
    <property type="entry name" value="RNA polymerase sigma-54 factor, core-binding domain"/>
    <property type="match status" value="1"/>
</dbReference>
<proteinExistence type="inferred from homology"/>
<feature type="compositionally biased region" description="Polar residues" evidence="11">
    <location>
        <begin position="83"/>
        <end position="97"/>
    </location>
</feature>
<keyword evidence="8 10" id="KW-0238">DNA-binding</keyword>
<evidence type="ECO:0000256" key="11">
    <source>
        <dbReference type="SAM" id="MobiDB-lite"/>
    </source>
</evidence>
<dbReference type="PIRSF" id="PIRSF000774">
    <property type="entry name" value="RpoN"/>
    <property type="match status" value="1"/>
</dbReference>
<dbReference type="Pfam" id="PF04963">
    <property type="entry name" value="Sigma54_CBD"/>
    <property type="match status" value="1"/>
</dbReference>
<dbReference type="RefSeq" id="WP_119977203.1">
    <property type="nucleotide sequence ID" value="NZ_BPFB01000005.1"/>
</dbReference>
<name>A0ABQ4P6R4_9GAMM</name>
<organism evidence="14 15">
    <name type="scientific">Shewanella algidipiscicola</name>
    <dbReference type="NCBI Taxonomy" id="614070"/>
    <lineage>
        <taxon>Bacteria</taxon>
        <taxon>Pseudomonadati</taxon>
        <taxon>Pseudomonadota</taxon>
        <taxon>Gammaproteobacteria</taxon>
        <taxon>Alteromonadales</taxon>
        <taxon>Shewanellaceae</taxon>
        <taxon>Shewanella</taxon>
    </lineage>
</organism>
<comment type="similarity">
    <text evidence="1 10">Belongs to the sigma-54 factor family.</text>
</comment>
<evidence type="ECO:0000256" key="1">
    <source>
        <dbReference type="ARBA" id="ARBA00008798"/>
    </source>
</evidence>
<keyword evidence="9 10" id="KW-0804">Transcription</keyword>
<dbReference type="Pfam" id="PF00309">
    <property type="entry name" value="Sigma54_AID"/>
    <property type="match status" value="1"/>
</dbReference>
<keyword evidence="7 10" id="KW-0731">Sigma factor</keyword>
<keyword evidence="6 10" id="KW-0805">Transcription regulation</keyword>
<dbReference type="InterPro" id="IPR007046">
    <property type="entry name" value="RNA_pol_sigma_54_core-bd"/>
</dbReference>
<dbReference type="PANTHER" id="PTHR32248:SF4">
    <property type="entry name" value="RNA POLYMERASE SIGMA-54 FACTOR"/>
    <property type="match status" value="1"/>
</dbReference>